<protein>
    <submittedName>
        <fullName evidence="4">Replication-associated recombination protein A</fullName>
    </submittedName>
</protein>
<proteinExistence type="predicted"/>
<dbReference type="InterPro" id="IPR032423">
    <property type="entry name" value="AAA_assoc_2"/>
</dbReference>
<dbReference type="Proteomes" id="UP000446866">
    <property type="component" value="Unassembled WGS sequence"/>
</dbReference>
<dbReference type="InterPro" id="IPR008921">
    <property type="entry name" value="DNA_pol3_clamp-load_cplx_C"/>
</dbReference>
<reference evidence="4 5" key="1">
    <citation type="submission" date="2018-08" db="EMBL/GenBank/DDBJ databases">
        <title>Murine metabolic-syndrome-specific gut microbial biobank.</title>
        <authorList>
            <person name="Liu C."/>
        </authorList>
    </citation>
    <scope>NUCLEOTIDE SEQUENCE [LARGE SCALE GENOMIC DNA]</scope>
    <source>
        <strain evidence="4 5">28</strain>
    </source>
</reference>
<dbReference type="InterPro" id="IPR021886">
    <property type="entry name" value="MgsA_C"/>
</dbReference>
<dbReference type="InterPro" id="IPR027417">
    <property type="entry name" value="P-loop_NTPase"/>
</dbReference>
<evidence type="ECO:0000313" key="5">
    <source>
        <dbReference type="Proteomes" id="UP000446866"/>
    </source>
</evidence>
<dbReference type="Gene3D" id="3.40.50.300">
    <property type="entry name" value="P-loop containing nucleotide triphosphate hydrolases"/>
    <property type="match status" value="1"/>
</dbReference>
<keyword evidence="5" id="KW-1185">Reference proteome</keyword>
<dbReference type="InterPro" id="IPR008824">
    <property type="entry name" value="RuvB-like_N"/>
</dbReference>
<dbReference type="GO" id="GO:0003677">
    <property type="term" value="F:DNA binding"/>
    <property type="evidence" value="ECO:0007669"/>
    <property type="project" value="InterPro"/>
</dbReference>
<accession>A0A845QHS9</accession>
<dbReference type="Gene3D" id="1.10.8.60">
    <property type="match status" value="1"/>
</dbReference>
<dbReference type="Pfam" id="PF12002">
    <property type="entry name" value="MgsA_C"/>
    <property type="match status" value="1"/>
</dbReference>
<dbReference type="GO" id="GO:0008047">
    <property type="term" value="F:enzyme activator activity"/>
    <property type="evidence" value="ECO:0007669"/>
    <property type="project" value="TreeGrafter"/>
</dbReference>
<dbReference type="FunFam" id="1.20.272.10:FF:000001">
    <property type="entry name" value="Putative AAA family ATPase"/>
    <property type="match status" value="1"/>
</dbReference>
<keyword evidence="1" id="KW-0547">Nucleotide-binding</keyword>
<evidence type="ECO:0000313" key="4">
    <source>
        <dbReference type="EMBL" id="NBH60465.1"/>
    </source>
</evidence>
<comment type="caution">
    <text evidence="4">The sequence shown here is derived from an EMBL/GenBank/DDBJ whole genome shotgun (WGS) entry which is preliminary data.</text>
</comment>
<dbReference type="GO" id="GO:0006310">
    <property type="term" value="P:DNA recombination"/>
    <property type="evidence" value="ECO:0007669"/>
    <property type="project" value="InterPro"/>
</dbReference>
<dbReference type="GO" id="GO:0005524">
    <property type="term" value="F:ATP binding"/>
    <property type="evidence" value="ECO:0007669"/>
    <property type="project" value="UniProtKB-KW"/>
</dbReference>
<dbReference type="InterPro" id="IPR003593">
    <property type="entry name" value="AAA+_ATPase"/>
</dbReference>
<name>A0A845QHS9_9FIRM</name>
<dbReference type="Pfam" id="PF05496">
    <property type="entry name" value="RuvB_N"/>
    <property type="match status" value="1"/>
</dbReference>
<organism evidence="4 5">
    <name type="scientific">Anaerotruncus colihominis</name>
    <dbReference type="NCBI Taxonomy" id="169435"/>
    <lineage>
        <taxon>Bacteria</taxon>
        <taxon>Bacillati</taxon>
        <taxon>Bacillota</taxon>
        <taxon>Clostridia</taxon>
        <taxon>Eubacteriales</taxon>
        <taxon>Oscillospiraceae</taxon>
        <taxon>Anaerotruncus</taxon>
    </lineage>
</organism>
<dbReference type="Pfam" id="PF16193">
    <property type="entry name" value="AAA_assoc_2"/>
    <property type="match status" value="1"/>
</dbReference>
<dbReference type="GO" id="GO:0009378">
    <property type="term" value="F:four-way junction helicase activity"/>
    <property type="evidence" value="ECO:0007669"/>
    <property type="project" value="InterPro"/>
</dbReference>
<dbReference type="SMART" id="SM00382">
    <property type="entry name" value="AAA"/>
    <property type="match status" value="1"/>
</dbReference>
<dbReference type="PANTHER" id="PTHR13779">
    <property type="entry name" value="WERNER HELICASE-INTERACTING PROTEIN 1 FAMILY MEMBER"/>
    <property type="match status" value="1"/>
</dbReference>
<feature type="domain" description="AAA+ ATPase" evidence="3">
    <location>
        <begin position="37"/>
        <end position="157"/>
    </location>
</feature>
<keyword evidence="2" id="KW-0067">ATP-binding</keyword>
<evidence type="ECO:0000256" key="2">
    <source>
        <dbReference type="ARBA" id="ARBA00022840"/>
    </source>
</evidence>
<dbReference type="GO" id="GO:0000731">
    <property type="term" value="P:DNA synthesis involved in DNA repair"/>
    <property type="evidence" value="ECO:0007669"/>
    <property type="project" value="TreeGrafter"/>
</dbReference>
<sequence>MIPLSTRMRPDKLQDFVGQEHFLYPGSLLYNAIKNKTFDSAIFHGPSGTGKTTLARIIANEMDSSFTEINASTTGTKELKELIEGARLRFFGLEKRTTYVYIDEFHRWNKLQQDSLLKALEDGVLKFIGSTTENPYFAINNAVLSRVRNVYEFKRLEAPQIKKMLLRALTDTEKGFGNLHIQYDEEALDILADLAGGDGRVSLDTLGFIVDNLDLSKKITKEMVAEAMQRKIGFYSKGDDRYNLLSALQKSIRGSDPDAAIHYFARLVDGGADIQMIGRRLLVIASEDIGMAYPSAISIVTSCMQAALMVGYPEAAINLAQAVIMLASAPKSNAASMAYFEAIADIRSRNIDDVPLHLQDSHYQGAKDKEIGKDYLYPHNFGGYVQQQYLPDNLYEEGVKYYRPTANGSEASFKKFLEGLEEKYGRNHKG</sequence>
<dbReference type="CDD" id="cd18139">
    <property type="entry name" value="HLD_clamp_RarA"/>
    <property type="match status" value="1"/>
</dbReference>
<dbReference type="GO" id="GO:0017116">
    <property type="term" value="F:single-stranded DNA helicase activity"/>
    <property type="evidence" value="ECO:0007669"/>
    <property type="project" value="TreeGrafter"/>
</dbReference>
<dbReference type="SUPFAM" id="SSF48019">
    <property type="entry name" value="post-AAA+ oligomerization domain-like"/>
    <property type="match status" value="1"/>
</dbReference>
<dbReference type="EMBL" id="QXWK01000002">
    <property type="protein sequence ID" value="NBH60465.1"/>
    <property type="molecule type" value="Genomic_DNA"/>
</dbReference>
<dbReference type="InterPro" id="IPR051314">
    <property type="entry name" value="AAA_ATPase_RarA/MGS1/WRNIP1"/>
</dbReference>
<evidence type="ECO:0000256" key="1">
    <source>
        <dbReference type="ARBA" id="ARBA00022741"/>
    </source>
</evidence>
<evidence type="ECO:0000259" key="3">
    <source>
        <dbReference type="SMART" id="SM00382"/>
    </source>
</evidence>
<dbReference type="SUPFAM" id="SSF52540">
    <property type="entry name" value="P-loop containing nucleoside triphosphate hydrolases"/>
    <property type="match status" value="1"/>
</dbReference>
<dbReference type="PANTHER" id="PTHR13779:SF7">
    <property type="entry name" value="ATPASE WRNIP1"/>
    <property type="match status" value="1"/>
</dbReference>
<dbReference type="GO" id="GO:0006261">
    <property type="term" value="P:DNA-templated DNA replication"/>
    <property type="evidence" value="ECO:0007669"/>
    <property type="project" value="TreeGrafter"/>
</dbReference>
<dbReference type="RefSeq" id="WP_160200768.1">
    <property type="nucleotide sequence ID" value="NZ_QXWK01000002.1"/>
</dbReference>
<dbReference type="Gene3D" id="1.10.3710.10">
    <property type="entry name" value="DNA polymerase III clamp loader subunits, C-terminal domain"/>
    <property type="match status" value="1"/>
</dbReference>
<dbReference type="CDD" id="cd00009">
    <property type="entry name" value="AAA"/>
    <property type="match status" value="1"/>
</dbReference>
<dbReference type="AlphaFoldDB" id="A0A845QHS9"/>
<dbReference type="Gene3D" id="1.20.272.10">
    <property type="match status" value="1"/>
</dbReference>
<gene>
    <name evidence="4" type="ORF">D0435_02095</name>
</gene>